<evidence type="ECO:0000259" key="8">
    <source>
        <dbReference type="Pfam" id="PF13850"/>
    </source>
</evidence>
<dbReference type="Pfam" id="PF07970">
    <property type="entry name" value="COPIIcoated_ERV"/>
    <property type="match status" value="1"/>
</dbReference>
<dbReference type="GO" id="GO:0005783">
    <property type="term" value="C:endoplasmic reticulum"/>
    <property type="evidence" value="ECO:0007669"/>
    <property type="project" value="TreeGrafter"/>
</dbReference>
<dbReference type="OMA" id="QRHEGCR"/>
<dbReference type="Pfam" id="PF13850">
    <property type="entry name" value="ERGIC_N"/>
    <property type="match status" value="1"/>
</dbReference>
<evidence type="ECO:0000256" key="2">
    <source>
        <dbReference type="ARBA" id="ARBA00005648"/>
    </source>
</evidence>
<comment type="caution">
    <text evidence="9">The sequence shown here is derived from an EMBL/GenBank/DDBJ whole genome shotgun (WGS) entry which is preliminary data.</text>
</comment>
<dbReference type="GO" id="GO:0016020">
    <property type="term" value="C:membrane"/>
    <property type="evidence" value="ECO:0007669"/>
    <property type="project" value="UniProtKB-SubCell"/>
</dbReference>
<reference evidence="10" key="1">
    <citation type="journal article" date="2019" name="Nat. Commun.">
        <title>Expansion of phycobilisome linker gene families in mesophilic red algae.</title>
        <authorList>
            <person name="Lee J."/>
            <person name="Kim D."/>
            <person name="Bhattacharya D."/>
            <person name="Yoon H.S."/>
        </authorList>
    </citation>
    <scope>NUCLEOTIDE SEQUENCE [LARGE SCALE GENOMIC DNA]</scope>
    <source>
        <strain evidence="10">CCMP 1328</strain>
    </source>
</reference>
<dbReference type="PANTHER" id="PTHR10984:SF25">
    <property type="entry name" value="ENDOPLASMIC RETICULUM-GOLGI INTERMEDIATE COMPARTMENT PROTEIN 3"/>
    <property type="match status" value="1"/>
</dbReference>
<dbReference type="OrthoDB" id="270930at2759"/>
<gene>
    <name evidence="9" type="ORF">FVE85_9048</name>
</gene>
<feature type="domain" description="Endoplasmic reticulum vesicle transporter N-terminal" evidence="8">
    <location>
        <begin position="13"/>
        <end position="101"/>
    </location>
</feature>
<proteinExistence type="inferred from homology"/>
<feature type="domain" description="Endoplasmic reticulum vesicle transporter C-terminal" evidence="7">
    <location>
        <begin position="165"/>
        <end position="383"/>
    </location>
</feature>
<organism evidence="9 10">
    <name type="scientific">Porphyridium purpureum</name>
    <name type="common">Red alga</name>
    <name type="synonym">Porphyridium cruentum</name>
    <dbReference type="NCBI Taxonomy" id="35688"/>
    <lineage>
        <taxon>Eukaryota</taxon>
        <taxon>Rhodophyta</taxon>
        <taxon>Bangiophyceae</taxon>
        <taxon>Porphyridiales</taxon>
        <taxon>Porphyridiaceae</taxon>
        <taxon>Porphyridium</taxon>
    </lineage>
</organism>
<evidence type="ECO:0000256" key="5">
    <source>
        <dbReference type="ARBA" id="ARBA00023136"/>
    </source>
</evidence>
<feature type="transmembrane region" description="Helical" evidence="6">
    <location>
        <begin position="34"/>
        <end position="55"/>
    </location>
</feature>
<sequence>MMGIVGDMRKRVQMMDAFPKTMDDFKVQTASGGVVSLVSLSVIVVLVISELLTFLTPERRVELSVDVSRGEKLRVYVDIDFPRVNCEVLGIDALDATGNVQLEISNNLRKHKLLDRGVIRSDGMATRKVAVADPADPNAFTSADSGAGQQQRGAPPLPQDYCGTCYGAGKDGQCCNTCDDVVNQYREKGWSITDLSVFEQCVRGGNHTNLAVKLRPGEGCRIEGYIEVAKVAGNFHISPGHTFSFNGRHLHDMSAFLQRGIDLSHTINHLSFGESFPGAKNPLDGVSKQQDELGMYEYFVKVVPTTFQGRFSSLIKTNQFSVTEFFRPSDPAKGGQLLPGVFIFYDLSPITVQVEERRRSFFHFIVQLCAIVGGVYTVSGMLDSSLYHLPKMMKKRNVGKLI</sequence>
<name>A0A5J4YNB5_PORPP</name>
<accession>A0A5J4YNB5</accession>
<feature type="transmembrane region" description="Helical" evidence="6">
    <location>
        <begin position="361"/>
        <end position="382"/>
    </location>
</feature>
<keyword evidence="3 6" id="KW-0812">Transmembrane</keyword>
<dbReference type="InterPro" id="IPR045888">
    <property type="entry name" value="Erv"/>
</dbReference>
<dbReference type="InterPro" id="IPR039542">
    <property type="entry name" value="Erv_N"/>
</dbReference>
<keyword evidence="10" id="KW-1185">Reference proteome</keyword>
<evidence type="ECO:0000313" key="9">
    <source>
        <dbReference type="EMBL" id="KAA8492776.1"/>
    </source>
</evidence>
<dbReference type="PANTHER" id="PTHR10984">
    <property type="entry name" value="ENDOPLASMIC RETICULUM-GOLGI INTERMEDIATE COMPARTMENT PROTEIN"/>
    <property type="match status" value="1"/>
</dbReference>
<dbReference type="InterPro" id="IPR012936">
    <property type="entry name" value="Erv_C"/>
</dbReference>
<evidence type="ECO:0000313" key="10">
    <source>
        <dbReference type="Proteomes" id="UP000324585"/>
    </source>
</evidence>
<protein>
    <submittedName>
        <fullName evidence="9">Endoplasmic reticulum-Golgi intermediate compartment protein 3</fullName>
    </submittedName>
</protein>
<keyword evidence="4 6" id="KW-1133">Transmembrane helix</keyword>
<dbReference type="Proteomes" id="UP000324585">
    <property type="component" value="Unassembled WGS sequence"/>
</dbReference>
<comment type="similarity">
    <text evidence="2">Belongs to the ERGIC family.</text>
</comment>
<dbReference type="EMBL" id="VRMN01000008">
    <property type="protein sequence ID" value="KAA8492776.1"/>
    <property type="molecule type" value="Genomic_DNA"/>
</dbReference>
<evidence type="ECO:0000256" key="1">
    <source>
        <dbReference type="ARBA" id="ARBA00004141"/>
    </source>
</evidence>
<dbReference type="AlphaFoldDB" id="A0A5J4YNB5"/>
<evidence type="ECO:0000256" key="3">
    <source>
        <dbReference type="ARBA" id="ARBA00022692"/>
    </source>
</evidence>
<evidence type="ECO:0000256" key="4">
    <source>
        <dbReference type="ARBA" id="ARBA00022989"/>
    </source>
</evidence>
<evidence type="ECO:0000259" key="7">
    <source>
        <dbReference type="Pfam" id="PF07970"/>
    </source>
</evidence>
<evidence type="ECO:0000256" key="6">
    <source>
        <dbReference type="SAM" id="Phobius"/>
    </source>
</evidence>
<comment type="subcellular location">
    <subcellularLocation>
        <location evidence="1">Membrane</location>
        <topology evidence="1">Multi-pass membrane protein</topology>
    </subcellularLocation>
</comment>
<keyword evidence="5 6" id="KW-0472">Membrane</keyword>
<dbReference type="GO" id="GO:0030134">
    <property type="term" value="C:COPII-coated ER to Golgi transport vesicle"/>
    <property type="evidence" value="ECO:0007669"/>
    <property type="project" value="TreeGrafter"/>
</dbReference>